<evidence type="ECO:0000313" key="3">
    <source>
        <dbReference type="EMBL" id="KAF2219689.1"/>
    </source>
</evidence>
<dbReference type="Proteomes" id="UP000799538">
    <property type="component" value="Unassembled WGS sequence"/>
</dbReference>
<dbReference type="AlphaFoldDB" id="A0A6A6G263"/>
<protein>
    <recommendedName>
        <fullName evidence="2">Myb-like DNA-binding domain-containing protein</fullName>
    </recommendedName>
</protein>
<reference evidence="4" key="1">
    <citation type="journal article" date="2020" name="Stud. Mycol.">
        <title>101 Dothideomycetes genomes: A test case for predicting lifestyles and emergence of pathogens.</title>
        <authorList>
            <person name="Haridas S."/>
            <person name="Albert R."/>
            <person name="Binder M."/>
            <person name="Bloem J."/>
            <person name="LaButti K."/>
            <person name="Salamov A."/>
            <person name="Andreopoulos B."/>
            <person name="Baker S."/>
            <person name="Barry K."/>
            <person name="Bills G."/>
            <person name="Bluhm B."/>
            <person name="Cannon C."/>
            <person name="Castanera R."/>
            <person name="Culley D."/>
            <person name="Daum C."/>
            <person name="Ezra D."/>
            <person name="Gonzalez J."/>
            <person name="Henrissat B."/>
            <person name="Kuo A."/>
            <person name="Liang C."/>
            <person name="Lipzen A."/>
            <person name="Lutzoni F."/>
            <person name="Magnuson J."/>
            <person name="Mondo S."/>
            <person name="Nolan M."/>
            <person name="Ohm R."/>
            <person name="Pangilinan J."/>
            <person name="Park H.-J."/>
            <person name="Ramirez L."/>
            <person name="Alfaro M."/>
            <person name="Sun H."/>
            <person name="Tritt A."/>
            <person name="Yoshinaga Y."/>
            <person name="Zwiers L.-H."/>
            <person name="Turgeon B."/>
            <person name="Goodwin S."/>
            <person name="Spatafora J."/>
            <person name="Crous P."/>
            <person name="Grigoriev I."/>
        </authorList>
    </citation>
    <scope>NUCLEOTIDE SEQUENCE [LARGE SCALE GENOMIC DNA]</scope>
    <source>
        <strain evidence="4">CECT 20119</strain>
    </source>
</reference>
<organism evidence="3 4">
    <name type="scientific">Elsinoe ampelina</name>
    <dbReference type="NCBI Taxonomy" id="302913"/>
    <lineage>
        <taxon>Eukaryota</taxon>
        <taxon>Fungi</taxon>
        <taxon>Dikarya</taxon>
        <taxon>Ascomycota</taxon>
        <taxon>Pezizomycotina</taxon>
        <taxon>Dothideomycetes</taxon>
        <taxon>Dothideomycetidae</taxon>
        <taxon>Myriangiales</taxon>
        <taxon>Elsinoaceae</taxon>
        <taxon>Elsinoe</taxon>
    </lineage>
</organism>
<feature type="region of interest" description="Disordered" evidence="1">
    <location>
        <begin position="54"/>
        <end position="173"/>
    </location>
</feature>
<evidence type="ECO:0000313" key="4">
    <source>
        <dbReference type="Proteomes" id="UP000799538"/>
    </source>
</evidence>
<sequence length="173" mass="18343">MPTGETNAPDDNVKLLVTIIQYMEGKPDWDAVAGQCGIVSAGAASKRYSRLLKSYDISPVKPAKAKATTTGKGKNTKATKPKDGVKDSGSSASGEDRDPSDAPKKEQKKRKAAGGAKVGKQTKKVKHEPIEEDSADAGEGAGDEHEDEMKVEEQSEEGVDEDEAEALKEEVEA</sequence>
<evidence type="ECO:0000259" key="2">
    <source>
        <dbReference type="Pfam" id="PF22980"/>
    </source>
</evidence>
<feature type="compositionally biased region" description="Low complexity" evidence="1">
    <location>
        <begin position="61"/>
        <end position="73"/>
    </location>
</feature>
<feature type="domain" description="Myb-like DNA-binding" evidence="2">
    <location>
        <begin position="9"/>
        <end position="56"/>
    </location>
</feature>
<proteinExistence type="predicted"/>
<feature type="compositionally biased region" description="Basic and acidic residues" evidence="1">
    <location>
        <begin position="94"/>
        <end position="105"/>
    </location>
</feature>
<evidence type="ECO:0000256" key="1">
    <source>
        <dbReference type="SAM" id="MobiDB-lite"/>
    </source>
</evidence>
<dbReference type="InterPro" id="IPR054505">
    <property type="entry name" value="Myb_DNA-bind_8"/>
</dbReference>
<accession>A0A6A6G263</accession>
<gene>
    <name evidence="3" type="ORF">BDZ85DRAFT_322079</name>
</gene>
<keyword evidence="4" id="KW-1185">Reference proteome</keyword>
<dbReference type="OrthoDB" id="5353914at2759"/>
<dbReference type="Pfam" id="PF22980">
    <property type="entry name" value="Myb_DNA-bind_8"/>
    <property type="match status" value="1"/>
</dbReference>
<name>A0A6A6G263_9PEZI</name>
<feature type="compositionally biased region" description="Acidic residues" evidence="1">
    <location>
        <begin position="154"/>
        <end position="164"/>
    </location>
</feature>
<dbReference type="EMBL" id="ML992515">
    <property type="protein sequence ID" value="KAF2219689.1"/>
    <property type="molecule type" value="Genomic_DNA"/>
</dbReference>